<dbReference type="GO" id="GO:0051603">
    <property type="term" value="P:proteolysis involved in protein catabolic process"/>
    <property type="evidence" value="ECO:0007669"/>
    <property type="project" value="InterPro"/>
</dbReference>
<dbReference type="Gene3D" id="3.60.20.10">
    <property type="entry name" value="Glutamine Phosphoribosylpyrophosphate, subunit 1, domain 1"/>
    <property type="match status" value="1"/>
</dbReference>
<dbReference type="SUPFAM" id="SSF56235">
    <property type="entry name" value="N-terminal nucleophile aminohydrolases (Ntn hydrolases)"/>
    <property type="match status" value="1"/>
</dbReference>
<dbReference type="Pfam" id="PF00227">
    <property type="entry name" value="Proteasome"/>
    <property type="match status" value="1"/>
</dbReference>
<protein>
    <submittedName>
        <fullName evidence="1">OLC1v1006818C1</fullName>
    </submittedName>
</protein>
<gene>
    <name evidence="1" type="ORF">OLC1_LOCUS15776</name>
</gene>
<dbReference type="EMBL" id="OX459122">
    <property type="protein sequence ID" value="CAI9107464.1"/>
    <property type="molecule type" value="Genomic_DNA"/>
</dbReference>
<keyword evidence="2" id="KW-1185">Reference proteome</keyword>
<organism evidence="1 2">
    <name type="scientific">Oldenlandia corymbosa var. corymbosa</name>
    <dbReference type="NCBI Taxonomy" id="529605"/>
    <lineage>
        <taxon>Eukaryota</taxon>
        <taxon>Viridiplantae</taxon>
        <taxon>Streptophyta</taxon>
        <taxon>Embryophyta</taxon>
        <taxon>Tracheophyta</taxon>
        <taxon>Spermatophyta</taxon>
        <taxon>Magnoliopsida</taxon>
        <taxon>eudicotyledons</taxon>
        <taxon>Gunneridae</taxon>
        <taxon>Pentapetalae</taxon>
        <taxon>asterids</taxon>
        <taxon>lamiids</taxon>
        <taxon>Gentianales</taxon>
        <taxon>Rubiaceae</taxon>
        <taxon>Rubioideae</taxon>
        <taxon>Spermacoceae</taxon>
        <taxon>Hedyotis-Oldenlandia complex</taxon>
        <taxon>Oldenlandia</taxon>
    </lineage>
</organism>
<accession>A0AAV1DI01</accession>
<reference evidence="1" key="1">
    <citation type="submission" date="2023-03" db="EMBL/GenBank/DDBJ databases">
        <authorList>
            <person name="Julca I."/>
        </authorList>
    </citation>
    <scope>NUCLEOTIDE SEQUENCE</scope>
</reference>
<proteinExistence type="predicted"/>
<dbReference type="InterPro" id="IPR001353">
    <property type="entry name" value="Proteasome_sua/b"/>
</dbReference>
<dbReference type="Proteomes" id="UP001161247">
    <property type="component" value="Chromosome 5"/>
</dbReference>
<name>A0AAV1DI01_OLDCO</name>
<evidence type="ECO:0000313" key="2">
    <source>
        <dbReference type="Proteomes" id="UP001161247"/>
    </source>
</evidence>
<evidence type="ECO:0000313" key="1">
    <source>
        <dbReference type="EMBL" id="CAI9107464.1"/>
    </source>
</evidence>
<dbReference type="InterPro" id="IPR029055">
    <property type="entry name" value="Ntn_hydrolases_N"/>
</dbReference>
<dbReference type="GO" id="GO:0005839">
    <property type="term" value="C:proteasome core complex"/>
    <property type="evidence" value="ECO:0007669"/>
    <property type="project" value="InterPro"/>
</dbReference>
<sequence>MPTKAKRPTPEDPLSLEEVRTLRRRLRILRENEVFYRGGYEEGTTTHGFIFNNEWVMVALDHSSGEVPPANVMELNSHLLCSFSGGSEASRGYLLDHLPDKCRKLELKEGRKASAAEASEWLAEFLSLHPDSDCSFSLGILIAGWGNESGPGLYKVKGNGKRLKVTDSWAGTGCAANLAVIIDSTDRTIKDITVEKSAELAKRTLSMAVYHAHECRECVSGKFPST</sequence>
<dbReference type="AlphaFoldDB" id="A0AAV1DI01"/>